<sequence length="910" mass="104709">MNTLNHVLPTTYKPNHYNIELFDINTAENSFKGHVDIELNKNTTTMGNHSKIITDPSFITLNIRDIVIEEAYLIPLSSTAADENTPVFLPLSKEYNKEYEELTFQFPTEVVNTKNKFILAIDYKGRIQTNMCGFYRSDFISNYETKEQSFMLSTQFEATDARRAFPCFDEPSLKATFNVTISAPAKFTVLSNMPECKTLNEPHSTDNIIQHVFEKSPLMSTYLVAWAIGDFDYLETFTKNKIYGNNTKKLPIRIYTCKGKSEQGRFALSVAANVIDYFSELLKIPYPLPKIDLLCVESYSHNAMENFSLITFRPTAVLTDTIGKPFKNERDYDLAELEQHSSNPIVLQKIAYVVCHELAHQWFGNLVTMNWWDELWLNEGFATWLGYVAVSKFFPHWDVPSMVMYNSHEVALELDALKESHPIKVSVRNAKDIDQVFDSISYLKGCSILEMISSYIGMETFLQGVTLYLEKNKWKNATMYDLFDCISEADRNKTDVSECLSNWILKLGYPIVDVSYNHNQKEYILTKSRYLSSGEDSDDSTIWWVPLMLKNNQKICMNAREMTINANIENSFFFLNSASYGFYRVNYKDDSTFNSVLANFHELNSRAKIGLISDIESAGDYTRLLNILSKFSDERNVSDDEYYVWLKAINSLNQLKFIVSSDKKSVLKHVILRIVGEKRLYNKLLPYLANPLILQNCETKILRSQTYNLLLTTAGKLSNKQVLQGCRKIFDGEKSIFASNASTVVLDTIMSQEDTTTLLDFEKAKKLLFQSTLADQEIILNSLGSITNPKLFKSCFGLILEIEPMNLQYLAEAWGNNSVINVALWNFFKSNYDVIYKRISINPIVVDRFIRFSFRNLVGDDIKLDFENFFADKITDGFDRGVKQTIERIRRNTKMRETGSPKLSKYVENM</sequence>
<feature type="domain" description="Peptidase M1 membrane alanine aminopeptidase" evidence="12">
    <location>
        <begin position="266"/>
        <end position="503"/>
    </location>
</feature>
<evidence type="ECO:0000259" key="14">
    <source>
        <dbReference type="Pfam" id="PF17900"/>
    </source>
</evidence>
<feature type="binding site" evidence="9">
    <location>
        <position position="360"/>
    </location>
    <ligand>
        <name>Zn(2+)</name>
        <dbReference type="ChEBI" id="CHEBI:29105"/>
        <note>catalytic</note>
    </ligand>
</feature>
<reference evidence="16" key="1">
    <citation type="submission" date="2018-06" db="EMBL/GenBank/DDBJ databases">
        <authorList>
            <person name="Guldener U."/>
        </authorList>
    </citation>
    <scope>NUCLEOTIDE SEQUENCE [LARGE SCALE GENOMIC DNA]</scope>
    <source>
        <strain evidence="16">UTAD17</strain>
    </source>
</reference>
<keyword evidence="2 11" id="KW-0031">Aminopeptidase</keyword>
<dbReference type="PANTHER" id="PTHR11533:SF171">
    <property type="entry name" value="AMINOPEPTIDASE"/>
    <property type="match status" value="1"/>
</dbReference>
<evidence type="ECO:0000256" key="8">
    <source>
        <dbReference type="PIRSR" id="PIRSR634016-1"/>
    </source>
</evidence>
<dbReference type="VEuPathDB" id="FungiDB:SCODWIG_02209"/>
<name>A0A376B705_9ASCO</name>
<keyword evidence="5 11" id="KW-0378">Hydrolase</keyword>
<keyword evidence="3 11" id="KW-0645">Protease</keyword>
<keyword evidence="16" id="KW-1185">Reference proteome</keyword>
<feature type="domain" description="ERAP1-like C-terminal" evidence="13">
    <location>
        <begin position="572"/>
        <end position="891"/>
    </location>
</feature>
<dbReference type="InterPro" id="IPR014782">
    <property type="entry name" value="Peptidase_M1_dom"/>
</dbReference>
<dbReference type="InterPro" id="IPR027268">
    <property type="entry name" value="Peptidase_M4/M1_CTD_sf"/>
</dbReference>
<evidence type="ECO:0000256" key="7">
    <source>
        <dbReference type="ARBA" id="ARBA00023049"/>
    </source>
</evidence>
<dbReference type="Pfam" id="PF17900">
    <property type="entry name" value="Peptidase_M1_N"/>
    <property type="match status" value="1"/>
</dbReference>
<dbReference type="Proteomes" id="UP000262825">
    <property type="component" value="Unassembled WGS sequence"/>
</dbReference>
<organism evidence="15 16">
    <name type="scientific">Saccharomycodes ludwigii</name>
    <dbReference type="NCBI Taxonomy" id="36035"/>
    <lineage>
        <taxon>Eukaryota</taxon>
        <taxon>Fungi</taxon>
        <taxon>Dikarya</taxon>
        <taxon>Ascomycota</taxon>
        <taxon>Saccharomycotina</taxon>
        <taxon>Saccharomycetes</taxon>
        <taxon>Saccharomycodales</taxon>
        <taxon>Saccharomycodaceae</taxon>
        <taxon>Saccharomycodes</taxon>
    </lineage>
</organism>
<dbReference type="InterPro" id="IPR001930">
    <property type="entry name" value="Peptidase_M1"/>
</dbReference>
<feature type="binding site" evidence="9">
    <location>
        <position position="356"/>
    </location>
    <ligand>
        <name>Zn(2+)</name>
        <dbReference type="ChEBI" id="CHEBI:29105"/>
        <note>catalytic</note>
    </ligand>
</feature>
<dbReference type="FunFam" id="1.10.390.10:FF:000006">
    <property type="entry name" value="Puromycin-sensitive aminopeptidase"/>
    <property type="match status" value="1"/>
</dbReference>
<evidence type="ECO:0000256" key="4">
    <source>
        <dbReference type="ARBA" id="ARBA00022723"/>
    </source>
</evidence>
<dbReference type="Gene3D" id="2.60.40.1730">
    <property type="entry name" value="tricorn interacting facor f3 domain"/>
    <property type="match status" value="1"/>
</dbReference>
<dbReference type="EMBL" id="UFAJ01000355">
    <property type="protein sequence ID" value="SSD60448.1"/>
    <property type="molecule type" value="Genomic_DNA"/>
</dbReference>
<accession>A0A376B705</accession>
<dbReference type="EC" id="3.4.11.-" evidence="11"/>
<evidence type="ECO:0000256" key="3">
    <source>
        <dbReference type="ARBA" id="ARBA00022670"/>
    </source>
</evidence>
<dbReference type="InterPro" id="IPR050344">
    <property type="entry name" value="Peptidase_M1_aminopeptidases"/>
</dbReference>
<dbReference type="PANTHER" id="PTHR11533">
    <property type="entry name" value="PROTEASE M1 ZINC METALLOPROTEASE"/>
    <property type="match status" value="1"/>
</dbReference>
<dbReference type="Gene3D" id="1.10.390.10">
    <property type="entry name" value="Neutral Protease Domain 2"/>
    <property type="match status" value="1"/>
</dbReference>
<feature type="binding site" evidence="9">
    <location>
        <position position="379"/>
    </location>
    <ligand>
        <name>Zn(2+)</name>
        <dbReference type="ChEBI" id="CHEBI:29105"/>
        <note>catalytic</note>
    </ligand>
</feature>
<dbReference type="AlphaFoldDB" id="A0A376B705"/>
<evidence type="ECO:0000256" key="2">
    <source>
        <dbReference type="ARBA" id="ARBA00022438"/>
    </source>
</evidence>
<dbReference type="Pfam" id="PF11838">
    <property type="entry name" value="ERAP1_C"/>
    <property type="match status" value="1"/>
</dbReference>
<evidence type="ECO:0000259" key="12">
    <source>
        <dbReference type="Pfam" id="PF01433"/>
    </source>
</evidence>
<comment type="cofactor">
    <cofactor evidence="9 11">
        <name>Zn(2+)</name>
        <dbReference type="ChEBI" id="CHEBI:29105"/>
    </cofactor>
    <text evidence="9 11">Binds 1 zinc ion per subunit.</text>
</comment>
<dbReference type="SUPFAM" id="SSF63737">
    <property type="entry name" value="Leukotriene A4 hydrolase N-terminal domain"/>
    <property type="match status" value="1"/>
</dbReference>
<dbReference type="GO" id="GO:0043171">
    <property type="term" value="P:peptide catabolic process"/>
    <property type="evidence" value="ECO:0007669"/>
    <property type="project" value="TreeGrafter"/>
</dbReference>
<dbReference type="InterPro" id="IPR024571">
    <property type="entry name" value="ERAP1-like_C_dom"/>
</dbReference>
<feature type="active site" description="Proton acceptor" evidence="8">
    <location>
        <position position="357"/>
    </location>
</feature>
<proteinExistence type="inferred from homology"/>
<dbReference type="GO" id="GO:0016020">
    <property type="term" value="C:membrane"/>
    <property type="evidence" value="ECO:0007669"/>
    <property type="project" value="TreeGrafter"/>
</dbReference>
<evidence type="ECO:0000313" key="16">
    <source>
        <dbReference type="Proteomes" id="UP000262825"/>
    </source>
</evidence>
<dbReference type="InterPro" id="IPR034016">
    <property type="entry name" value="M1_APN-typ"/>
</dbReference>
<keyword evidence="6 9" id="KW-0862">Zinc</keyword>
<evidence type="ECO:0000256" key="5">
    <source>
        <dbReference type="ARBA" id="ARBA00022801"/>
    </source>
</evidence>
<dbReference type="InterPro" id="IPR045357">
    <property type="entry name" value="Aminopeptidase_N-like_N"/>
</dbReference>
<evidence type="ECO:0000256" key="9">
    <source>
        <dbReference type="PIRSR" id="PIRSR634016-3"/>
    </source>
</evidence>
<gene>
    <name evidence="15" type="ORF">SCODWIG_02209</name>
</gene>
<evidence type="ECO:0000259" key="13">
    <source>
        <dbReference type="Pfam" id="PF11838"/>
    </source>
</evidence>
<keyword evidence="7 11" id="KW-0482">Metalloprotease</keyword>
<dbReference type="GO" id="GO:0042277">
    <property type="term" value="F:peptide binding"/>
    <property type="evidence" value="ECO:0007669"/>
    <property type="project" value="TreeGrafter"/>
</dbReference>
<dbReference type="GO" id="GO:0008270">
    <property type="term" value="F:zinc ion binding"/>
    <property type="evidence" value="ECO:0007669"/>
    <property type="project" value="UniProtKB-UniRule"/>
</dbReference>
<dbReference type="GO" id="GO:0005737">
    <property type="term" value="C:cytoplasm"/>
    <property type="evidence" value="ECO:0007669"/>
    <property type="project" value="TreeGrafter"/>
</dbReference>
<dbReference type="PRINTS" id="PR00756">
    <property type="entry name" value="ALADIPTASE"/>
</dbReference>
<dbReference type="GO" id="GO:0006508">
    <property type="term" value="P:proteolysis"/>
    <property type="evidence" value="ECO:0007669"/>
    <property type="project" value="UniProtKB-KW"/>
</dbReference>
<evidence type="ECO:0000256" key="11">
    <source>
        <dbReference type="RuleBase" id="RU364040"/>
    </source>
</evidence>
<evidence type="ECO:0000256" key="10">
    <source>
        <dbReference type="PIRSR" id="PIRSR634016-4"/>
    </source>
</evidence>
<protein>
    <recommendedName>
        <fullName evidence="11">Aminopeptidase</fullName>
        <ecNumber evidence="11">3.4.11.-</ecNumber>
    </recommendedName>
</protein>
<comment type="similarity">
    <text evidence="1 11">Belongs to the peptidase M1 family.</text>
</comment>
<feature type="site" description="Transition state stabilizer" evidence="10">
    <location>
        <position position="442"/>
    </location>
</feature>
<dbReference type="CDD" id="cd09601">
    <property type="entry name" value="M1_APN-Q_like"/>
    <property type="match status" value="1"/>
</dbReference>
<evidence type="ECO:0000256" key="6">
    <source>
        <dbReference type="ARBA" id="ARBA00022833"/>
    </source>
</evidence>
<evidence type="ECO:0000256" key="1">
    <source>
        <dbReference type="ARBA" id="ARBA00010136"/>
    </source>
</evidence>
<dbReference type="Gene3D" id="2.60.40.1910">
    <property type="match status" value="1"/>
</dbReference>
<dbReference type="GO" id="GO:0070006">
    <property type="term" value="F:metalloaminopeptidase activity"/>
    <property type="evidence" value="ECO:0007669"/>
    <property type="project" value="TreeGrafter"/>
</dbReference>
<dbReference type="InterPro" id="IPR042097">
    <property type="entry name" value="Aminopeptidase_N-like_N_sf"/>
</dbReference>
<feature type="domain" description="Aminopeptidase N-like N-terminal" evidence="14">
    <location>
        <begin position="13"/>
        <end position="223"/>
    </location>
</feature>
<dbReference type="Gene3D" id="1.25.50.20">
    <property type="match status" value="1"/>
</dbReference>
<dbReference type="SUPFAM" id="SSF55486">
    <property type="entry name" value="Metalloproteases ('zincins'), catalytic domain"/>
    <property type="match status" value="1"/>
</dbReference>
<evidence type="ECO:0000313" key="15">
    <source>
        <dbReference type="EMBL" id="SSD60448.1"/>
    </source>
</evidence>
<dbReference type="Pfam" id="PF01433">
    <property type="entry name" value="Peptidase_M1"/>
    <property type="match status" value="1"/>
</dbReference>
<keyword evidence="4 9" id="KW-0479">Metal-binding</keyword>